<name>A0ABT3JW40_9XANT</name>
<evidence type="ECO:0000313" key="1">
    <source>
        <dbReference type="EMBL" id="MCW4472697.1"/>
    </source>
</evidence>
<evidence type="ECO:0000313" key="2">
    <source>
        <dbReference type="Proteomes" id="UP001209922"/>
    </source>
</evidence>
<gene>
    <name evidence="1" type="ORF">OK345_09285</name>
</gene>
<protein>
    <submittedName>
        <fullName evidence="1">Nuclear transport factor 2 family protein</fullName>
    </submittedName>
</protein>
<accession>A0ABT3JW40</accession>
<dbReference type="SUPFAM" id="SSF54427">
    <property type="entry name" value="NTF2-like"/>
    <property type="match status" value="1"/>
</dbReference>
<sequence>MRVWLLLLALIGVVLFYNLGGNRLDEQMVRDFYQRSEQALLAQDAEALCAMLAEDFQQTVTLRVESQEKRETADKPKYCRDLSASMEQVRRLQAAMGGRSPIEYRQTVVSVTLAPDKRSAEVEMRSTLAMPGVRMTSRNRDTVVRQRWRMLATRSEGTTWMGPAYR</sequence>
<dbReference type="InterPro" id="IPR032710">
    <property type="entry name" value="NTF2-like_dom_sf"/>
</dbReference>
<dbReference type="Proteomes" id="UP001209922">
    <property type="component" value="Unassembled WGS sequence"/>
</dbReference>
<proteinExistence type="predicted"/>
<dbReference type="Gene3D" id="3.10.450.50">
    <property type="match status" value="1"/>
</dbReference>
<reference evidence="1 2" key="1">
    <citation type="submission" date="2022-10" db="EMBL/GenBank/DDBJ databases">
        <title>Xanthomonas sp. H13-6.</title>
        <authorList>
            <person name="Liu X."/>
            <person name="Deng Z."/>
            <person name="Jiang Y."/>
            <person name="Yu T."/>
            <person name="Ai J."/>
        </authorList>
    </citation>
    <scope>NUCLEOTIDE SEQUENCE [LARGE SCALE GENOMIC DNA]</scope>
    <source>
        <strain evidence="1 2">H13-6</strain>
    </source>
</reference>
<keyword evidence="2" id="KW-1185">Reference proteome</keyword>
<dbReference type="RefSeq" id="WP_265127682.1">
    <property type="nucleotide sequence ID" value="NZ_JAPCHY010000007.1"/>
</dbReference>
<organism evidence="1 2">
    <name type="scientific">Xanthomonas chitinilytica</name>
    <dbReference type="NCBI Taxonomy" id="2989819"/>
    <lineage>
        <taxon>Bacteria</taxon>
        <taxon>Pseudomonadati</taxon>
        <taxon>Pseudomonadota</taxon>
        <taxon>Gammaproteobacteria</taxon>
        <taxon>Lysobacterales</taxon>
        <taxon>Lysobacteraceae</taxon>
        <taxon>Xanthomonas</taxon>
    </lineage>
</organism>
<dbReference type="EMBL" id="JAPCHY010000007">
    <property type="protein sequence ID" value="MCW4472697.1"/>
    <property type="molecule type" value="Genomic_DNA"/>
</dbReference>
<comment type="caution">
    <text evidence="1">The sequence shown here is derived from an EMBL/GenBank/DDBJ whole genome shotgun (WGS) entry which is preliminary data.</text>
</comment>